<name>A0A142DWT0_9BBAC</name>
<reference evidence="4" key="1">
    <citation type="submission" date="2016-01" db="EMBL/GenBank/DDBJ databases">
        <title>Complete Genome Sequences of Four Plutella xylostella Granulovirus Isolates.</title>
        <authorList>
            <person name="Spence R.J."/>
            <person name="Noune C."/>
            <person name="Hauxwell C."/>
        </authorList>
    </citation>
    <scope>NUCLEOTIDE SEQUENCE</scope>
    <source>
        <strain evidence="1">PxGV_C</strain>
        <strain evidence="2">PxGV_K</strain>
        <strain evidence="3">PxGV_M</strain>
        <strain evidence="4">PxGV_T</strain>
    </source>
</reference>
<dbReference type="GO" id="GO:0044423">
    <property type="term" value="C:virion component"/>
    <property type="evidence" value="ECO:0007669"/>
    <property type="project" value="InterPro"/>
</dbReference>
<accession>A0A142DWT0</accession>
<dbReference type="InterPro" id="IPR006790">
    <property type="entry name" value="Baculovirus_Gp41"/>
</dbReference>
<dbReference type="Pfam" id="PF04700">
    <property type="entry name" value="Baculo_gp41"/>
    <property type="match status" value="1"/>
</dbReference>
<proteinExistence type="predicted"/>
<evidence type="ECO:0000313" key="4">
    <source>
        <dbReference type="EMBL" id="AMQ36048.1"/>
    </source>
</evidence>
<dbReference type="EMBL" id="KU529792">
    <property type="protein sequence ID" value="AMQ35814.1"/>
    <property type="molecule type" value="Genomic_DNA"/>
</dbReference>
<dbReference type="EMBL" id="KU529794">
    <property type="protein sequence ID" value="AMQ36048.1"/>
    <property type="molecule type" value="Genomic_DNA"/>
</dbReference>
<dbReference type="GO" id="GO:0005198">
    <property type="term" value="F:structural molecule activity"/>
    <property type="evidence" value="ECO:0007669"/>
    <property type="project" value="InterPro"/>
</dbReference>
<evidence type="ECO:0000313" key="1">
    <source>
        <dbReference type="EMBL" id="AMQ35697.1"/>
    </source>
</evidence>
<evidence type="ECO:0000313" key="3">
    <source>
        <dbReference type="EMBL" id="AMQ35931.1"/>
    </source>
</evidence>
<dbReference type="EMBL" id="KU529791">
    <property type="protein sequence ID" value="AMQ35697.1"/>
    <property type="molecule type" value="Genomic_DNA"/>
</dbReference>
<organism evidence="4">
    <name type="scientific">Plutella xylostella granulovirus</name>
    <dbReference type="NCBI Taxonomy" id="98383"/>
    <lineage>
        <taxon>Viruses</taxon>
        <taxon>Viruses incertae sedis</taxon>
        <taxon>Naldaviricetes</taxon>
        <taxon>Lefavirales</taxon>
        <taxon>Baculoviridae</taxon>
        <taxon>Betabaculovirus</taxon>
        <taxon>Betabaculovirus pluxylostellae</taxon>
    </lineage>
</organism>
<gene>
    <name evidence="4" type="primary">PxGV-Torf85</name>
    <name evidence="1" type="synonym">PxGV-Corf85</name>
    <name evidence="2" type="synonym">PxGV-Korf85</name>
    <name evidence="3" type="synonym">PxGV-Morf85</name>
</gene>
<sequence length="283" mass="32554">MENLKWNTITNMINMYRNNDTSNLNAEEIAAINLIRDTFIKADPLPVTVTKRFENDNQLIDYYKNLDKKYVNAEVDEGRSIFNKTFLISPCMKSYADRFYGRRLSVAAAHLSDVLKYQISDALTRSKPIPSLASDVDSDYVKLLYHETQLPANISNAIKDGSNENLKFVRGVFDKLVEDLLTGRYSGYYLKHCLSTGTLNKAMRFRDNITFLLDAPLTLSTDMYSLIERAAAKRNPERDYSAALDSVVYPQSTLQQMLNYLSFENETLRRDRIQNLNVKYNSI</sequence>
<dbReference type="EMBL" id="KU529793">
    <property type="protein sequence ID" value="AMQ35931.1"/>
    <property type="molecule type" value="Genomic_DNA"/>
</dbReference>
<protein>
    <submittedName>
        <fullName evidence="1">PxGV-Corf85 protein</fullName>
    </submittedName>
    <submittedName>
        <fullName evidence="2">PxGV-Korf85 protein</fullName>
    </submittedName>
    <submittedName>
        <fullName evidence="3">PxGV-Morf85 protein</fullName>
    </submittedName>
    <submittedName>
        <fullName evidence="4">PxGV-Torf85 protein</fullName>
    </submittedName>
</protein>
<evidence type="ECO:0000313" key="2">
    <source>
        <dbReference type="EMBL" id="AMQ35814.1"/>
    </source>
</evidence>